<name>A0A8H6YW40_9AGAR</name>
<keyword evidence="2" id="KW-1185">Reference proteome</keyword>
<comment type="caution">
    <text evidence="1">The sequence shown here is derived from an EMBL/GenBank/DDBJ whole genome shotgun (WGS) entry which is preliminary data.</text>
</comment>
<gene>
    <name evidence="1" type="ORF">MVEN_00136900</name>
</gene>
<proteinExistence type="predicted"/>
<protein>
    <submittedName>
        <fullName evidence="1">Uncharacterized protein</fullName>
    </submittedName>
</protein>
<dbReference type="Proteomes" id="UP000620124">
    <property type="component" value="Unassembled WGS sequence"/>
</dbReference>
<dbReference type="EMBL" id="JACAZI010000002">
    <property type="protein sequence ID" value="KAF7368178.1"/>
    <property type="molecule type" value="Genomic_DNA"/>
</dbReference>
<evidence type="ECO:0000313" key="2">
    <source>
        <dbReference type="Proteomes" id="UP000620124"/>
    </source>
</evidence>
<organism evidence="1 2">
    <name type="scientific">Mycena venus</name>
    <dbReference type="NCBI Taxonomy" id="2733690"/>
    <lineage>
        <taxon>Eukaryota</taxon>
        <taxon>Fungi</taxon>
        <taxon>Dikarya</taxon>
        <taxon>Basidiomycota</taxon>
        <taxon>Agaricomycotina</taxon>
        <taxon>Agaricomycetes</taxon>
        <taxon>Agaricomycetidae</taxon>
        <taxon>Agaricales</taxon>
        <taxon>Marasmiineae</taxon>
        <taxon>Mycenaceae</taxon>
        <taxon>Mycena</taxon>
    </lineage>
</organism>
<evidence type="ECO:0000313" key="1">
    <source>
        <dbReference type="EMBL" id="KAF7368178.1"/>
    </source>
</evidence>
<dbReference type="AlphaFoldDB" id="A0A8H6YW40"/>
<sequence length="146" mass="16658">MYRFDMELPEGIVWTTHISGKGKEYRIGRLPDAGSKGEDLTAKDATGGKFSRAPFGIDVNWPVADTTSWQGTQSDVQTIAGITQYALYQTTNPLYPYILWFTNTEHYDYFFYDQTGDSYQVDTWRDGSHWVQYNSAKPTILFIKGA</sequence>
<dbReference type="OrthoDB" id="2916431at2759"/>
<reference evidence="1" key="1">
    <citation type="submission" date="2020-05" db="EMBL/GenBank/DDBJ databases">
        <title>Mycena genomes resolve the evolution of fungal bioluminescence.</title>
        <authorList>
            <person name="Tsai I.J."/>
        </authorList>
    </citation>
    <scope>NUCLEOTIDE SEQUENCE</scope>
    <source>
        <strain evidence="1">CCC161011</strain>
    </source>
</reference>
<accession>A0A8H6YW40</accession>